<dbReference type="HOGENOM" id="CLU_2851187_0_0_1"/>
<sequence length="65" mass="7567">MVLHRTALDPVFLRCWEHVLLRRLYQYLVTNIDPVAPLLVWLAPCCSVPKTEPNGTTRVGRMFRC</sequence>
<protein>
    <submittedName>
        <fullName evidence="1">Unplaced genomic scaffold SPHSTscaffold_135, whole genome shotgun sequence</fullName>
    </submittedName>
</protein>
<gene>
    <name evidence="2" type="ORF">M422DRAFT_29360</name>
    <name evidence="1" type="ORF">M422DRAFT_35409</name>
</gene>
<organism evidence="2 3">
    <name type="scientific">Sphaerobolus stellatus (strain SS14)</name>
    <dbReference type="NCBI Taxonomy" id="990650"/>
    <lineage>
        <taxon>Eukaryota</taxon>
        <taxon>Fungi</taxon>
        <taxon>Dikarya</taxon>
        <taxon>Basidiomycota</taxon>
        <taxon>Agaricomycotina</taxon>
        <taxon>Agaricomycetes</taxon>
        <taxon>Phallomycetidae</taxon>
        <taxon>Geastrales</taxon>
        <taxon>Sphaerobolaceae</taxon>
        <taxon>Sphaerobolus</taxon>
    </lineage>
</organism>
<accession>A0A0C9W4A4</accession>
<evidence type="ECO:0000313" key="2">
    <source>
        <dbReference type="EMBL" id="KIJ46181.1"/>
    </source>
</evidence>
<dbReference type="AlphaFoldDB" id="A0A0C9W4A4"/>
<dbReference type="EMBL" id="KN837210">
    <property type="protein sequence ID" value="KIJ33619.1"/>
    <property type="molecule type" value="Genomic_DNA"/>
</dbReference>
<evidence type="ECO:0000313" key="3">
    <source>
        <dbReference type="Proteomes" id="UP000054279"/>
    </source>
</evidence>
<dbReference type="Proteomes" id="UP000054279">
    <property type="component" value="Unassembled WGS sequence"/>
</dbReference>
<dbReference type="EMBL" id="KN837108">
    <property type="protein sequence ID" value="KIJ46181.1"/>
    <property type="molecule type" value="Genomic_DNA"/>
</dbReference>
<keyword evidence="3" id="KW-1185">Reference proteome</keyword>
<name>A0A0C9W4A4_SPHS4</name>
<evidence type="ECO:0000313" key="1">
    <source>
        <dbReference type="EMBL" id="KIJ33619.1"/>
    </source>
</evidence>
<proteinExistence type="predicted"/>
<reference evidence="2 3" key="1">
    <citation type="submission" date="2014-06" db="EMBL/GenBank/DDBJ databases">
        <title>Evolutionary Origins and Diversification of the Mycorrhizal Mutualists.</title>
        <authorList>
            <consortium name="DOE Joint Genome Institute"/>
            <consortium name="Mycorrhizal Genomics Consortium"/>
            <person name="Kohler A."/>
            <person name="Kuo A."/>
            <person name="Nagy L.G."/>
            <person name="Floudas D."/>
            <person name="Copeland A."/>
            <person name="Barry K.W."/>
            <person name="Cichocki N."/>
            <person name="Veneault-Fourrey C."/>
            <person name="LaButti K."/>
            <person name="Lindquist E.A."/>
            <person name="Lipzen A."/>
            <person name="Lundell T."/>
            <person name="Morin E."/>
            <person name="Murat C."/>
            <person name="Riley R."/>
            <person name="Ohm R."/>
            <person name="Sun H."/>
            <person name="Tunlid A."/>
            <person name="Henrissat B."/>
            <person name="Grigoriev I.V."/>
            <person name="Hibbett D.S."/>
            <person name="Martin F."/>
        </authorList>
    </citation>
    <scope>NUCLEOTIDE SEQUENCE [LARGE SCALE GENOMIC DNA]</scope>
    <source>
        <strain evidence="2 3">SS14</strain>
    </source>
</reference>